<dbReference type="OrthoDB" id="205782at2759"/>
<evidence type="ECO:0000259" key="5">
    <source>
        <dbReference type="PROSITE" id="PS50235"/>
    </source>
</evidence>
<dbReference type="PROSITE" id="PS00028">
    <property type="entry name" value="ZINC_FINGER_C2H2_1"/>
    <property type="match status" value="1"/>
</dbReference>
<dbReference type="Pfam" id="PF04781">
    <property type="entry name" value="DUF627"/>
    <property type="match status" value="1"/>
</dbReference>
<feature type="compositionally biased region" description="Basic residues" evidence="3">
    <location>
        <begin position="1"/>
        <end position="14"/>
    </location>
</feature>
<dbReference type="GO" id="GO:0016579">
    <property type="term" value="P:protein deubiquitination"/>
    <property type="evidence" value="ECO:0007669"/>
    <property type="project" value="InterPro"/>
</dbReference>
<dbReference type="SUPFAM" id="SSF54001">
    <property type="entry name" value="Cysteine proteinases"/>
    <property type="match status" value="1"/>
</dbReference>
<dbReference type="InterPro" id="IPR001394">
    <property type="entry name" value="Peptidase_C19_UCH"/>
</dbReference>
<dbReference type="InterPro" id="IPR006865">
    <property type="entry name" value="DUF629"/>
</dbReference>
<keyword evidence="2" id="KW-0378">Hydrolase</keyword>
<feature type="domain" description="USP" evidence="5">
    <location>
        <begin position="1354"/>
        <end position="1687"/>
    </location>
</feature>
<keyword evidence="4" id="KW-0812">Transmembrane</keyword>
<proteinExistence type="predicted"/>
<dbReference type="PANTHER" id="PTHR22975:SF9">
    <property type="entry name" value="ECHINUS SPLICE FORM 3"/>
    <property type="match status" value="1"/>
</dbReference>
<dbReference type="InterPro" id="IPR013087">
    <property type="entry name" value="Znf_C2H2_type"/>
</dbReference>
<evidence type="ECO:0000256" key="1">
    <source>
        <dbReference type="ARBA" id="ARBA00022786"/>
    </source>
</evidence>
<dbReference type="Gene3D" id="3.90.70.10">
    <property type="entry name" value="Cysteine proteinases"/>
    <property type="match status" value="1"/>
</dbReference>
<sequence length="1688" mass="190492">MGNRKRPPSSRTKHPQSPSPAAASEELDHPNSVSPESDSSTIKQECDRALNALRRGNHTKALRIMKDSCAKHGCEALIHRVHGTVCVKVASIIDDPNSKQRHLKNAIEAARRAAELSPNSIEFAHFYANLLYEAASDGKEYEEVMKECDRALKIENPIDPAKESLQEESQQKIASAEGRIAHVQGELKNLQHKSNIASISTWMKNLGNGEEIRLIPIRRATEDPMEVRLVQTRRPNEIKKATKTQEERRKEIEVRVAAARLLQQQKSEMGLGQNEGERSDQGVAVTPGSDRRGERRKCGSNARKNGTNTERKDWVRSYWNSMTLEMKRELLKIKVSDLKGYFWSSKDGLASDVLNELLAYGLENKSWRFWVCCRCNEKFVDAGSHLHHVVQEHMGSLMPKMQEVLPQSADNEWIEMILNSSWKPLDISSAVKMPWSQGKCHNGEHVEDICLENHNEDSDDCFKDARDSSPEKEIMRDGYNSCHVNSSSSDKVYNIEDKEFDGNQSSFAYTIDSWPVSEDSERAKLLKKIHDVFQALIGHKYLAASHLNKAIQLTMDELQNLDSGSWLLNRGVGQTPNCICFLGASQLKKILKFLQEISHCCDLGRSPEKSIVVDGSSSCSKVPEIKEEIVVNGDEPCLSLDERLLSLEYAPSACPDNDATTATSTIPAYGNGVLHDSDALLSWIFAGLSSGEQLQSWIRTKEEKMNQGMEILQTLEKEFHHLQNLCERKCEHLSYEQALQAVEDLCLEEGKKRETDMLVEHKSYDSVLRQRREQLVENERDALFISSRFELDAISNVLKEADTLNANQFGYEDTYGGIASQFCDLESGEDGNWRTKDHMQQVETCIEIAIQRQKEQLSIELSKIDAQIMRNVNGRQQLKCKLQSVSALDYRSILLPLVKSYMRAHLEDLAEKDATEKSDAAREAFLAELALDSKKGAQGRSDSSRNTLEKGKDKRKNKEYKKTKDSKVAAASEQQLLQDATNGRGSFPDPSDFDYPDAQSRLSASDDELKQQEEEFRWKTEIEEEERMLEESLEYQRRIENEAKQKHLAEQQHKKSNLTFPEKLSGGLQKCCTDSASDDSREPLEQLMRKRGLPNNLDGMPMTTAIGGISHLLEEVQRVVLLIDVQEGEVGGRRVHLDLLMEKINPCYLKQKMLNLEACNVHILLFTCLTFSSAPALCLGLALYLYSPRYSGFVMITLDSDSSCLLAFYYGLLYMLVSHYTLSNFVVDYLHAVHNFIWFPYVKPVTSNLGDSATKTLRQLKVEEEDEERFQADLEKAMRQSLVYPQALFATEDIAVFGSASVHSFQDTFQAHLKIPMMSSLKAQQTISFELNDTGTSPNEVATVNVDGTDVFGTGLKNDIGDYNCFLNVIIQSLWHLRRFRDEFLSRSRSEHVHVGDPCVVCALYDILAAMSIASMDTRREAVAPASLRIALSNLYPDSNFFQEGQMNDASEVLAVIFDCLHRAFTSGLHGSGSETVKHGGMESWECTKKNACIVHSLFGMDISEQMNCQSCGVESRHLKYSAFFHNINASALRTMKVMCAESSFDELLNLVEMNHQLACDTEVGGCGKLNYTHHILSTPPHIFTTVLGWQKTCESIDDITATLAALNTEIDISVFYRGLDPKNIRSLVSVVCYYGQHYHCFAYSQDHDQWIMYDDKTVKVIGSWTDVLTMCEKGHLQPQVLFFEAGN</sequence>
<feature type="region of interest" description="Disordered" evidence="3">
    <location>
        <begin position="268"/>
        <end position="307"/>
    </location>
</feature>
<evidence type="ECO:0000313" key="6">
    <source>
        <dbReference type="EMBL" id="KAF9667782.1"/>
    </source>
</evidence>
<dbReference type="InterPro" id="IPR006866">
    <property type="entry name" value="DUF627_N"/>
</dbReference>
<dbReference type="CDD" id="cd02257">
    <property type="entry name" value="Peptidase_C19"/>
    <property type="match status" value="1"/>
</dbReference>
<dbReference type="Pfam" id="PF00443">
    <property type="entry name" value="UCH"/>
    <property type="match status" value="1"/>
</dbReference>
<feature type="transmembrane region" description="Helical" evidence="4">
    <location>
        <begin position="1163"/>
        <end position="1186"/>
    </location>
</feature>
<organism evidence="6 7">
    <name type="scientific">Salix dunnii</name>
    <dbReference type="NCBI Taxonomy" id="1413687"/>
    <lineage>
        <taxon>Eukaryota</taxon>
        <taxon>Viridiplantae</taxon>
        <taxon>Streptophyta</taxon>
        <taxon>Embryophyta</taxon>
        <taxon>Tracheophyta</taxon>
        <taxon>Spermatophyta</taxon>
        <taxon>Magnoliopsida</taxon>
        <taxon>eudicotyledons</taxon>
        <taxon>Gunneridae</taxon>
        <taxon>Pentapetalae</taxon>
        <taxon>rosids</taxon>
        <taxon>fabids</taxon>
        <taxon>Malpighiales</taxon>
        <taxon>Salicaceae</taxon>
        <taxon>Saliceae</taxon>
        <taxon>Salix</taxon>
    </lineage>
</organism>
<keyword evidence="1" id="KW-0833">Ubl conjugation pathway</keyword>
<protein>
    <recommendedName>
        <fullName evidence="5">USP domain-containing protein</fullName>
    </recommendedName>
</protein>
<dbReference type="InterPro" id="IPR011990">
    <property type="entry name" value="TPR-like_helical_dom_sf"/>
</dbReference>
<dbReference type="Gene3D" id="1.25.40.10">
    <property type="entry name" value="Tetratricopeptide repeat domain"/>
    <property type="match status" value="1"/>
</dbReference>
<accession>A0A835JDQ5</accession>
<evidence type="ECO:0000313" key="7">
    <source>
        <dbReference type="Proteomes" id="UP000657918"/>
    </source>
</evidence>
<evidence type="ECO:0000256" key="4">
    <source>
        <dbReference type="SAM" id="Phobius"/>
    </source>
</evidence>
<dbReference type="PANTHER" id="PTHR22975">
    <property type="entry name" value="UBIQUITIN SPECIFIC PROTEINASE"/>
    <property type="match status" value="1"/>
</dbReference>
<keyword evidence="4" id="KW-1133">Transmembrane helix</keyword>
<dbReference type="InterPro" id="IPR028889">
    <property type="entry name" value="USP"/>
</dbReference>
<name>A0A835JDQ5_9ROSI</name>
<dbReference type="EMBL" id="JADGMS010000015">
    <property type="protein sequence ID" value="KAF9667782.1"/>
    <property type="molecule type" value="Genomic_DNA"/>
</dbReference>
<dbReference type="InterPro" id="IPR052398">
    <property type="entry name" value="Ubiquitin_hydrolase_53/54"/>
</dbReference>
<dbReference type="InterPro" id="IPR038765">
    <property type="entry name" value="Papain-like_cys_pep_sf"/>
</dbReference>
<dbReference type="Pfam" id="PF04780">
    <property type="entry name" value="DUF629"/>
    <property type="match status" value="1"/>
</dbReference>
<comment type="caution">
    <text evidence="6">The sequence shown here is derived from an EMBL/GenBank/DDBJ whole genome shotgun (WGS) entry which is preliminary data.</text>
</comment>
<feature type="compositionally biased region" description="Polar residues" evidence="3">
    <location>
        <begin position="31"/>
        <end position="42"/>
    </location>
</feature>
<evidence type="ECO:0000256" key="3">
    <source>
        <dbReference type="SAM" id="MobiDB-lite"/>
    </source>
</evidence>
<gene>
    <name evidence="6" type="ORF">SADUNF_Sadunf15G0059300</name>
</gene>
<reference evidence="6 7" key="1">
    <citation type="submission" date="2020-10" db="EMBL/GenBank/DDBJ databases">
        <title>Plant Genome Project.</title>
        <authorList>
            <person name="Zhang R.-G."/>
        </authorList>
    </citation>
    <scope>NUCLEOTIDE SEQUENCE [LARGE SCALE GENOMIC DNA]</scope>
    <source>
        <strain evidence="6">FAFU-HL-1</strain>
        <tissue evidence="6">Leaf</tissue>
    </source>
</reference>
<keyword evidence="7" id="KW-1185">Reference proteome</keyword>
<dbReference type="Proteomes" id="UP000657918">
    <property type="component" value="Unassembled WGS sequence"/>
</dbReference>
<feature type="region of interest" description="Disordered" evidence="3">
    <location>
        <begin position="1"/>
        <end position="42"/>
    </location>
</feature>
<feature type="region of interest" description="Disordered" evidence="3">
    <location>
        <begin position="935"/>
        <end position="1012"/>
    </location>
</feature>
<feature type="compositionally biased region" description="Polar residues" evidence="3">
    <location>
        <begin position="972"/>
        <end position="984"/>
    </location>
</feature>
<keyword evidence="4" id="KW-0472">Membrane</keyword>
<evidence type="ECO:0000256" key="2">
    <source>
        <dbReference type="ARBA" id="ARBA00022801"/>
    </source>
</evidence>
<feature type="transmembrane region" description="Helical" evidence="4">
    <location>
        <begin position="1207"/>
        <end position="1227"/>
    </location>
</feature>
<dbReference type="PROSITE" id="PS50235">
    <property type="entry name" value="USP_3"/>
    <property type="match status" value="1"/>
</dbReference>
<dbReference type="GO" id="GO:0004843">
    <property type="term" value="F:cysteine-type deubiquitinase activity"/>
    <property type="evidence" value="ECO:0007669"/>
    <property type="project" value="InterPro"/>
</dbReference>